<proteinExistence type="inferred from homology"/>
<dbReference type="EMBL" id="FYEW01000001">
    <property type="protein sequence ID" value="SNC66646.1"/>
    <property type="molecule type" value="Genomic_DNA"/>
</dbReference>
<comment type="pathway">
    <text evidence="1">Glycan metabolism; L-arabinan degradation.</text>
</comment>
<dbReference type="Gene3D" id="2.115.10.20">
    <property type="entry name" value="Glycosyl hydrolase domain, family 43"/>
    <property type="match status" value="1"/>
</dbReference>
<evidence type="ECO:0000259" key="8">
    <source>
        <dbReference type="Pfam" id="PF14200"/>
    </source>
</evidence>
<feature type="domain" description="Secretion system C-terminal sorting" evidence="9">
    <location>
        <begin position="496"/>
        <end position="571"/>
    </location>
</feature>
<dbReference type="Gene3D" id="2.80.10.50">
    <property type="match status" value="2"/>
</dbReference>
<evidence type="ECO:0000313" key="11">
    <source>
        <dbReference type="Proteomes" id="UP000198131"/>
    </source>
</evidence>
<evidence type="ECO:0000313" key="10">
    <source>
        <dbReference type="EMBL" id="SNC66646.1"/>
    </source>
</evidence>
<reference evidence="11" key="1">
    <citation type="submission" date="2017-06" db="EMBL/GenBank/DDBJ databases">
        <authorList>
            <person name="Varghese N."/>
            <person name="Submissions S."/>
        </authorList>
    </citation>
    <scope>NUCLEOTIDE SEQUENCE [LARGE SCALE GENOMIC DNA]</scope>
    <source>
        <strain evidence="11">DSM 11116</strain>
    </source>
</reference>
<dbReference type="Pfam" id="PF04616">
    <property type="entry name" value="Glyco_hydro_43"/>
    <property type="match status" value="1"/>
</dbReference>
<evidence type="ECO:0000256" key="7">
    <source>
        <dbReference type="RuleBase" id="RU361187"/>
    </source>
</evidence>
<comment type="similarity">
    <text evidence="2 7">Belongs to the glycosyl hydrolase 43 family.</text>
</comment>
<dbReference type="CDD" id="cd00161">
    <property type="entry name" value="beta-trefoil_Ricin-like"/>
    <property type="match status" value="1"/>
</dbReference>
<dbReference type="GO" id="GO:0005975">
    <property type="term" value="P:carbohydrate metabolic process"/>
    <property type="evidence" value="ECO:0007669"/>
    <property type="project" value="InterPro"/>
</dbReference>
<dbReference type="SUPFAM" id="SSF75005">
    <property type="entry name" value="Arabinanase/levansucrase/invertase"/>
    <property type="match status" value="1"/>
</dbReference>
<dbReference type="InterPro" id="IPR023296">
    <property type="entry name" value="Glyco_hydro_beta-prop_sf"/>
</dbReference>
<feature type="domain" description="Ricin B lectin" evidence="8">
    <location>
        <begin position="337"/>
        <end position="416"/>
    </location>
</feature>
<gene>
    <name evidence="10" type="ORF">SAMN06265337_1681</name>
</gene>
<keyword evidence="4 7" id="KW-0326">Glycosidase</keyword>
<dbReference type="InterPro" id="IPR050727">
    <property type="entry name" value="GH43_arabinanases"/>
</dbReference>
<evidence type="ECO:0000256" key="2">
    <source>
        <dbReference type="ARBA" id="ARBA00009865"/>
    </source>
</evidence>
<dbReference type="PROSITE" id="PS50231">
    <property type="entry name" value="RICIN_B_LECTIN"/>
    <property type="match status" value="1"/>
</dbReference>
<feature type="active site" description="Proton donor" evidence="5">
    <location>
        <position position="221"/>
    </location>
</feature>
<dbReference type="NCBIfam" id="TIGR04183">
    <property type="entry name" value="Por_Secre_tail"/>
    <property type="match status" value="1"/>
</dbReference>
<dbReference type="PANTHER" id="PTHR43301:SF3">
    <property type="entry name" value="ARABINAN ENDO-1,5-ALPHA-L-ARABINOSIDASE A-RELATED"/>
    <property type="match status" value="1"/>
</dbReference>
<name>A0A212TLB4_9BACT</name>
<protein>
    <submittedName>
        <fullName evidence="10">Arabinan endo-1,5-alpha-L-arabinosidase</fullName>
    </submittedName>
</protein>
<sequence>MSSPILLARQAAAAGGRLRHLLHFSVFLVLLLGWPSGSAFALQGLTGVHDPSNIVKEGNKYWIFATGQGIYSMYSTDLVTWTPGPRAVFVNNAYPGWINSKVPGFQGNFWAPECIFLNGKYHLYYSCSTFGSKVSAIGLATNVTLDPTSPNYKWEDQGEVVSTNTSSDVNAIDPAVFKDTNNEVWMSYGSFFGGIRITQLNATTGKALGNTAFAVANGNPEAAYLMKHGSFYYLFINRGACCSGVTSTYYIVAGRSASPTGPFLDQNGVDLNNNGGTPVLSRSGRYIGPGHSGIFEENGVSYFSHHYYDRDDNGAPKLGLAKLTWSSVGWPSVSRDWVAAGRYEIKNQNSNLVWDAWGCTGTSGQIIAQGTPSGLDCQRWDFTALGDGEYKITNVLGGLAADVAGCSPDAGAKLQLFAYTGLPCQQYRIDRANDGTLVFASVNGNRVVEVPNASTTAGQQLGLWDYNGCGCQRWSLTASGTALAATPGKKLVGVSVYPVPVSRNGFTVDLGQQKTAEATLVEVYDLRSRLVHSQEFAKPQTSLAVTATLRAGLYLVHIKRESGSLTQKITVL</sequence>
<dbReference type="RefSeq" id="WP_088842927.1">
    <property type="nucleotide sequence ID" value="NZ_FYEW01000001.1"/>
</dbReference>
<evidence type="ECO:0000256" key="5">
    <source>
        <dbReference type="PIRSR" id="PIRSR606710-1"/>
    </source>
</evidence>
<dbReference type="OrthoDB" id="9801455at2"/>
<feature type="domain" description="Ricin B lectin" evidence="8">
    <location>
        <begin position="423"/>
        <end position="481"/>
    </location>
</feature>
<dbReference type="SUPFAM" id="SSF50370">
    <property type="entry name" value="Ricin B-like lectins"/>
    <property type="match status" value="1"/>
</dbReference>
<dbReference type="Proteomes" id="UP000198131">
    <property type="component" value="Unassembled WGS sequence"/>
</dbReference>
<dbReference type="PANTHER" id="PTHR43301">
    <property type="entry name" value="ARABINAN ENDO-1,5-ALPHA-L-ARABINOSIDASE"/>
    <property type="match status" value="1"/>
</dbReference>
<dbReference type="InterPro" id="IPR035992">
    <property type="entry name" value="Ricin_B-like_lectins"/>
</dbReference>
<dbReference type="Pfam" id="PF18962">
    <property type="entry name" value="Por_Secre_tail"/>
    <property type="match status" value="1"/>
</dbReference>
<evidence type="ECO:0000256" key="1">
    <source>
        <dbReference type="ARBA" id="ARBA00004834"/>
    </source>
</evidence>
<feature type="active site" description="Proton acceptor" evidence="5">
    <location>
        <position position="50"/>
    </location>
</feature>
<keyword evidence="11" id="KW-1185">Reference proteome</keyword>
<keyword evidence="3 7" id="KW-0378">Hydrolase</keyword>
<evidence type="ECO:0000256" key="4">
    <source>
        <dbReference type="ARBA" id="ARBA00023295"/>
    </source>
</evidence>
<accession>A0A212TLB4</accession>
<dbReference type="InterPro" id="IPR006710">
    <property type="entry name" value="Glyco_hydro_43"/>
</dbReference>
<feature type="site" description="Important for catalytic activity, responsible for pKa modulation of the active site Glu and correct orientation of both the proton donor and substrate" evidence="6">
    <location>
        <position position="173"/>
    </location>
</feature>
<dbReference type="Pfam" id="PF14200">
    <property type="entry name" value="RicinB_lectin_2"/>
    <property type="match status" value="2"/>
</dbReference>
<dbReference type="InterPro" id="IPR026444">
    <property type="entry name" value="Secre_tail"/>
</dbReference>
<evidence type="ECO:0000259" key="9">
    <source>
        <dbReference type="Pfam" id="PF18962"/>
    </source>
</evidence>
<organism evidence="10 11">
    <name type="scientific">Hymenobacter gelipurpurascens</name>
    <dbReference type="NCBI Taxonomy" id="89968"/>
    <lineage>
        <taxon>Bacteria</taxon>
        <taxon>Pseudomonadati</taxon>
        <taxon>Bacteroidota</taxon>
        <taxon>Cytophagia</taxon>
        <taxon>Cytophagales</taxon>
        <taxon>Hymenobacteraceae</taxon>
        <taxon>Hymenobacter</taxon>
    </lineage>
</organism>
<evidence type="ECO:0000256" key="6">
    <source>
        <dbReference type="PIRSR" id="PIRSR606710-2"/>
    </source>
</evidence>
<dbReference type="CDD" id="cd08998">
    <property type="entry name" value="GH43_Arb43a-like"/>
    <property type="match status" value="1"/>
</dbReference>
<dbReference type="AlphaFoldDB" id="A0A212TLB4"/>
<evidence type="ECO:0000256" key="3">
    <source>
        <dbReference type="ARBA" id="ARBA00022801"/>
    </source>
</evidence>
<dbReference type="GO" id="GO:0004553">
    <property type="term" value="F:hydrolase activity, hydrolyzing O-glycosyl compounds"/>
    <property type="evidence" value="ECO:0007669"/>
    <property type="project" value="InterPro"/>
</dbReference>
<dbReference type="InterPro" id="IPR000772">
    <property type="entry name" value="Ricin_B_lectin"/>
</dbReference>